<protein>
    <submittedName>
        <fullName evidence="2">Uncharacterized protein</fullName>
    </submittedName>
</protein>
<evidence type="ECO:0000313" key="2">
    <source>
        <dbReference type="EMBL" id="GAA2672376.1"/>
    </source>
</evidence>
<organism evidence="2 3">
    <name type="scientific">Nonomuraea recticatena</name>
    <dbReference type="NCBI Taxonomy" id="46178"/>
    <lineage>
        <taxon>Bacteria</taxon>
        <taxon>Bacillati</taxon>
        <taxon>Actinomycetota</taxon>
        <taxon>Actinomycetes</taxon>
        <taxon>Streptosporangiales</taxon>
        <taxon>Streptosporangiaceae</taxon>
        <taxon>Nonomuraea</taxon>
    </lineage>
</organism>
<sequence length="986" mass="104955">MRLPPGAARTRSPRGRSRAAAVLVAAMLVAAVLSGLSPVAPAAPAHADAGQVCRVAFAVTTGGDGLHNDSLETVTLGGAAFLFEDWNGDGADDTPPKPFHQGGTGDRPHTTFTWNAHLSPCVPASALLDGFTFHHLTTAPNWEADNWDLKALRIVDRDSGFVYVDRPPSGALLHRFYKNSDQTWNTNEGRPDTDTDGDGLTDRIELLGIPRPDGTRDTWLPEHDADPCRKTIAVEIDWLDDGQDSDRPSAGALAEARHMFDSAPVNPAGLCPYGPTPRPGIQLLTDESTAIRVTAAERRRYLFIEGADGRTDFDRYRAGNFADVRNGFFFYSLWGYQYSDSGSSGHSHAGGRSTDFIVTLGSWGDTSDRVQSGTFVHELGHALGLSHGGGDDVNHKPNYLSVMSYTYQLIGVPDLSAWEAAVGRMGDDVDADIWSDTVRSVSSIDYSREKLADLRLARLVESRGVGAGTDLLAAWRDEKLVQRVGDASKGIDWNWSSRGAADPDPSHEVGVSLMSWTQVCVSPEDPAGSQDGLDSPRDPADMPFGNRIVTGPDDQCSTPALNGDTQVQPPGFRYPGKDQTLSGFDDWEAISFPIGVSPDAGAPAPETHEPELTEEEGERIVSDLVDALVASVAPAASPSPRWGYAYMDQATAPLNVETALNPTFQWTTGRLDASTAGHRATVRRTGTGAYEVRLPDVASPTGVAHTTAYRTLYRGRTCSVVGQEPSGPDEVIRVACFDHAGAPVDWWFTVFFAAPADGEAPYATVRYNPPGGAGDLAPVRNDGTFNSAGGVNHVRHEGTGRYTAVLKGAPYAADRGYVQVTAYGSGTPARCHQEGTAAAGGDALEVTVGCYAIGEDSTPRRINSPWVLSFVEGAGLHRDASAPAAYVTTTGDVGDPQVDTRRSYSADGETPTVSRLGAGWYRVAYTGIGKLGDSAQVSSLSPGRYCHLGNINSHSAPPKLLVDVYCHSAAGTGADARFGIAYLRAP</sequence>
<gene>
    <name evidence="2" type="ORF">GCM10010412_052370</name>
</gene>
<evidence type="ECO:0000313" key="3">
    <source>
        <dbReference type="Proteomes" id="UP001501666"/>
    </source>
</evidence>
<reference evidence="2 3" key="1">
    <citation type="journal article" date="2019" name="Int. J. Syst. Evol. Microbiol.">
        <title>The Global Catalogue of Microorganisms (GCM) 10K type strain sequencing project: providing services to taxonomists for standard genome sequencing and annotation.</title>
        <authorList>
            <consortium name="The Broad Institute Genomics Platform"/>
            <consortium name="The Broad Institute Genome Sequencing Center for Infectious Disease"/>
            <person name="Wu L."/>
            <person name="Ma J."/>
        </authorList>
    </citation>
    <scope>NUCLEOTIDE SEQUENCE [LARGE SCALE GENOMIC DNA]</scope>
    <source>
        <strain evidence="2 3">JCM 6835</strain>
    </source>
</reference>
<keyword evidence="3" id="KW-1185">Reference proteome</keyword>
<keyword evidence="1" id="KW-0732">Signal</keyword>
<name>A0ABN3SAK7_9ACTN</name>
<evidence type="ECO:0000256" key="1">
    <source>
        <dbReference type="SAM" id="SignalP"/>
    </source>
</evidence>
<feature type="signal peptide" evidence="1">
    <location>
        <begin position="1"/>
        <end position="42"/>
    </location>
</feature>
<dbReference type="InterPro" id="IPR024079">
    <property type="entry name" value="MetalloPept_cat_dom_sf"/>
</dbReference>
<feature type="chain" id="PRO_5046731978" evidence="1">
    <location>
        <begin position="43"/>
        <end position="986"/>
    </location>
</feature>
<comment type="caution">
    <text evidence="2">The sequence shown here is derived from an EMBL/GenBank/DDBJ whole genome shotgun (WGS) entry which is preliminary data.</text>
</comment>
<dbReference type="Proteomes" id="UP001501666">
    <property type="component" value="Unassembled WGS sequence"/>
</dbReference>
<dbReference type="Gene3D" id="3.40.390.10">
    <property type="entry name" value="Collagenase (Catalytic Domain)"/>
    <property type="match status" value="1"/>
</dbReference>
<dbReference type="RefSeq" id="WP_346149974.1">
    <property type="nucleotide sequence ID" value="NZ_BAAATE010000014.1"/>
</dbReference>
<accession>A0ABN3SAK7</accession>
<dbReference type="EMBL" id="BAAATE010000014">
    <property type="protein sequence ID" value="GAA2672376.1"/>
    <property type="molecule type" value="Genomic_DNA"/>
</dbReference>
<dbReference type="SUPFAM" id="SSF55486">
    <property type="entry name" value="Metalloproteases ('zincins'), catalytic domain"/>
    <property type="match status" value="1"/>
</dbReference>
<proteinExistence type="predicted"/>